<name>Q0VL06_ALCBS</name>
<evidence type="ECO:0000256" key="2">
    <source>
        <dbReference type="ARBA" id="ARBA00008017"/>
    </source>
</evidence>
<keyword evidence="14" id="KW-1185">Reference proteome</keyword>
<keyword evidence="4 7" id="KW-0812">Transmembrane</keyword>
<dbReference type="SUPFAM" id="SSF82689">
    <property type="entry name" value="Mechanosensitive channel protein MscS (YggB), C-terminal domain"/>
    <property type="match status" value="1"/>
</dbReference>
<keyword evidence="3" id="KW-1003">Cell membrane</keyword>
<dbReference type="GO" id="GO:0005886">
    <property type="term" value="C:plasma membrane"/>
    <property type="evidence" value="ECO:0007669"/>
    <property type="project" value="UniProtKB-SubCell"/>
</dbReference>
<dbReference type="InterPro" id="IPR010920">
    <property type="entry name" value="LSM_dom_sf"/>
</dbReference>
<evidence type="ECO:0000256" key="4">
    <source>
        <dbReference type="ARBA" id="ARBA00022692"/>
    </source>
</evidence>
<gene>
    <name evidence="13" type="ordered locus">ABO_2694</name>
</gene>
<evidence type="ECO:0008006" key="15">
    <source>
        <dbReference type="Google" id="ProtNLM"/>
    </source>
</evidence>
<dbReference type="RefSeq" id="WP_011589965.1">
    <property type="nucleotide sequence ID" value="NC_008260.1"/>
</dbReference>
<dbReference type="InterPro" id="IPR045276">
    <property type="entry name" value="YbiO_bact"/>
</dbReference>
<dbReference type="InterPro" id="IPR049278">
    <property type="entry name" value="MS_channel_C"/>
</dbReference>
<reference evidence="13 14" key="1">
    <citation type="journal article" date="2006" name="Nat. Biotechnol.">
        <title>Genome sequence of the ubiquitous hydrocarbon-degrading marine bacterium Alcanivorax borkumensis.</title>
        <authorList>
            <person name="Schneiker S."/>
            <person name="Martins dos Santos V.A.P."/>
            <person name="Bartels D."/>
            <person name="Bekel T."/>
            <person name="Brecht M."/>
            <person name="Buhrmester J."/>
            <person name="Chernikova T.N."/>
            <person name="Denaro R."/>
            <person name="Ferrer M."/>
            <person name="Gertler C."/>
            <person name="Goesmann A."/>
            <person name="Golyshina O.V."/>
            <person name="Kaminski F."/>
            <person name="Khachane A.N."/>
            <person name="Lang S."/>
            <person name="Linke B."/>
            <person name="McHardy A.C."/>
            <person name="Meyer F."/>
            <person name="Nechitaylo T."/>
            <person name="Puehler A."/>
            <person name="Regenhardt D."/>
            <person name="Rupp O."/>
            <person name="Sabirova J.S."/>
            <person name="Selbitschka W."/>
            <person name="Yakimov M.M."/>
            <person name="Timmis K.N."/>
            <person name="Vorhoelter F.-J."/>
            <person name="Weidner S."/>
            <person name="Kaiser O."/>
            <person name="Golyshin P.N."/>
        </authorList>
    </citation>
    <scope>NUCLEOTIDE SEQUENCE [LARGE SCALE GENOMIC DNA]</scope>
    <source>
        <strain evidence="14">ATCC 700651 / DSM 11573 / NCIMB 13689 / SK2</strain>
    </source>
</reference>
<feature type="transmembrane region" description="Helical" evidence="7">
    <location>
        <begin position="150"/>
        <end position="171"/>
    </location>
</feature>
<dbReference type="SUPFAM" id="SSF82861">
    <property type="entry name" value="Mechanosensitive channel protein MscS (YggB), transmembrane region"/>
    <property type="match status" value="1"/>
</dbReference>
<evidence type="ECO:0000256" key="1">
    <source>
        <dbReference type="ARBA" id="ARBA00004651"/>
    </source>
</evidence>
<dbReference type="InterPro" id="IPR011014">
    <property type="entry name" value="MscS_channel_TM-2"/>
</dbReference>
<dbReference type="InterPro" id="IPR049142">
    <property type="entry name" value="MS_channel_1st"/>
</dbReference>
<dbReference type="Pfam" id="PF25392">
    <property type="entry name" value="MS_channel_TM1"/>
    <property type="match status" value="1"/>
</dbReference>
<feature type="transmembrane region" description="Helical" evidence="7">
    <location>
        <begin position="279"/>
        <end position="299"/>
    </location>
</feature>
<dbReference type="Pfam" id="PF00924">
    <property type="entry name" value="MS_channel_2nd"/>
    <property type="match status" value="1"/>
</dbReference>
<organism evidence="13 14">
    <name type="scientific">Alcanivorax borkumensis (strain ATCC 700651 / DSM 11573 / NCIMB 13689 / SK2)</name>
    <dbReference type="NCBI Taxonomy" id="393595"/>
    <lineage>
        <taxon>Bacteria</taxon>
        <taxon>Pseudomonadati</taxon>
        <taxon>Pseudomonadota</taxon>
        <taxon>Gammaproteobacteria</taxon>
        <taxon>Oceanospirillales</taxon>
        <taxon>Alcanivoracaceae</taxon>
        <taxon>Alcanivorax</taxon>
    </lineage>
</organism>
<feature type="domain" description="Mechanosensitive ion channel transmembrane helices 2/3" evidence="11">
    <location>
        <begin position="528"/>
        <end position="568"/>
    </location>
</feature>
<feature type="domain" description="Mechanosensitive ion channel MscS C-terminal" evidence="10">
    <location>
        <begin position="643"/>
        <end position="726"/>
    </location>
</feature>
<evidence type="ECO:0000256" key="3">
    <source>
        <dbReference type="ARBA" id="ARBA00022475"/>
    </source>
</evidence>
<dbReference type="Pfam" id="PF21088">
    <property type="entry name" value="MS_channel_1st"/>
    <property type="match status" value="1"/>
</dbReference>
<dbReference type="SUPFAM" id="SSF50182">
    <property type="entry name" value="Sm-like ribonucleoproteins"/>
    <property type="match status" value="1"/>
</dbReference>
<dbReference type="PANTHER" id="PTHR30460">
    <property type="entry name" value="MODERATE CONDUCTANCE MECHANOSENSITIVE CHANNEL YBIO"/>
    <property type="match status" value="1"/>
</dbReference>
<feature type="domain" description="Mechanosensitive ion channel MscS" evidence="9">
    <location>
        <begin position="570"/>
        <end position="634"/>
    </location>
</feature>
<dbReference type="STRING" id="393595.ABO_2694"/>
<feature type="transmembrane region" description="Helical" evidence="7">
    <location>
        <begin position="192"/>
        <end position="215"/>
    </location>
</feature>
<feature type="transmembrane region" description="Helical" evidence="7">
    <location>
        <begin position="235"/>
        <end position="256"/>
    </location>
</feature>
<evidence type="ECO:0000259" key="11">
    <source>
        <dbReference type="Pfam" id="PF21088"/>
    </source>
</evidence>
<dbReference type="InterPro" id="IPR006685">
    <property type="entry name" value="MscS_channel_2nd"/>
</dbReference>
<evidence type="ECO:0000313" key="13">
    <source>
        <dbReference type="EMBL" id="CAL18142.1"/>
    </source>
</evidence>
<feature type="transmembrane region" description="Helical" evidence="7">
    <location>
        <begin position="431"/>
        <end position="455"/>
    </location>
</feature>
<keyword evidence="5 7" id="KW-1133">Transmembrane helix</keyword>
<dbReference type="Gene3D" id="1.10.287.1260">
    <property type="match status" value="1"/>
</dbReference>
<proteinExistence type="inferred from homology"/>
<feature type="transmembrane region" description="Helical" evidence="7">
    <location>
        <begin position="384"/>
        <end position="410"/>
    </location>
</feature>
<evidence type="ECO:0000259" key="10">
    <source>
        <dbReference type="Pfam" id="PF21082"/>
    </source>
</evidence>
<protein>
    <recommendedName>
        <fullName evidence="15">Mechanosensitive ion channel protein MscS</fullName>
    </recommendedName>
</protein>
<dbReference type="eggNOG" id="COG0668">
    <property type="taxonomic scope" value="Bacteria"/>
</dbReference>
<dbReference type="InterPro" id="IPR011066">
    <property type="entry name" value="MscS_channel_C_sf"/>
</dbReference>
<feature type="transmembrane region" description="Helical" evidence="7">
    <location>
        <begin position="549"/>
        <end position="567"/>
    </location>
</feature>
<dbReference type="Gene3D" id="2.30.30.60">
    <property type="match status" value="1"/>
</dbReference>
<dbReference type="AlphaFoldDB" id="Q0VL06"/>
<feature type="transmembrane region" description="Helical" evidence="7">
    <location>
        <begin position="521"/>
        <end position="543"/>
    </location>
</feature>
<dbReference type="Proteomes" id="UP000008871">
    <property type="component" value="Chromosome"/>
</dbReference>
<dbReference type="InterPro" id="IPR023408">
    <property type="entry name" value="MscS_beta-dom_sf"/>
</dbReference>
<evidence type="ECO:0000259" key="9">
    <source>
        <dbReference type="Pfam" id="PF00924"/>
    </source>
</evidence>
<dbReference type="InterPro" id="IPR057485">
    <property type="entry name" value="YbiO-like_TM1"/>
</dbReference>
<dbReference type="Gene3D" id="3.30.70.100">
    <property type="match status" value="1"/>
</dbReference>
<dbReference type="Pfam" id="PF21082">
    <property type="entry name" value="MS_channel_3rd"/>
    <property type="match status" value="1"/>
</dbReference>
<dbReference type="PANTHER" id="PTHR30460:SF0">
    <property type="entry name" value="MODERATE CONDUCTANCE MECHANOSENSITIVE CHANNEL YBIO"/>
    <property type="match status" value="1"/>
</dbReference>
<dbReference type="HOGENOM" id="CLU_013626_2_0_6"/>
<sequence>MSHHPQLLRGLTACLSLILLLFTAAAPAQEPVAKANQYGELADLLEDDASRQLLIDQLRDLQEGAVSAPIGVEDDAPAAEIADKAPSGQTAEQVSLARRMASVTGGLAGDMGRQFVALGALVTGWFGADAEPAGAPAASSSLDMKTASAALLNLVILAVVTFVVFWALRALASSIFARLSHWAGAGPAKLAILRTTAAVALAILVDGVVVVLAYLAGTFVTPLLSEQLGADATRLALFLNAFLLVELAKAGLRVFFSSRYEGLRLLPVAQQQARYCNRFLAREAGLIGYGLLVLVPMLNFNFSPVLGSAVSTVVMLVALIYAATVILRKRTVLRDALKQRASARTGVVRLMWLVLARSWHWLALTYALLVFAVTVLNPETALPYVALATLETLVFVGLGLLGSVALGQLIGKEIQLPEGLKASMPHLQDRVNIYVPTGLKVIRALILALVIVMSLDAWALYDLGAWYATTTGTQAVSALVDILIILALAAAVWVVLASLVEHKFCPDENSTPAQAARGETLLGLFHTTLAITIIIMTVMIVLSEVGVDIGPLIAGAGVLGLAVGFGAQKLVQDVITGVFIQLENAMNTGDFVGVGAHSGTVERVGIRSVALRDLYGTYHIVPFSSVDAVSNYTREFGNHVGEYGIAYRESIDDAIVQLEAAFEALKEGEHRKDILAPLEVAGVSALADSSVNIRAVIKTTPGNQWAVGRAFNRLVKIYFDKAGIEIPFPHTTLYFGEDRDGSAPAANVRLADDRVVSTQVGNGG</sequence>
<evidence type="ECO:0000256" key="7">
    <source>
        <dbReference type="SAM" id="Phobius"/>
    </source>
</evidence>
<evidence type="ECO:0000256" key="6">
    <source>
        <dbReference type="ARBA" id="ARBA00023136"/>
    </source>
</evidence>
<keyword evidence="6 7" id="KW-0472">Membrane</keyword>
<dbReference type="GO" id="GO:0008381">
    <property type="term" value="F:mechanosensitive monoatomic ion channel activity"/>
    <property type="evidence" value="ECO:0007669"/>
    <property type="project" value="InterPro"/>
</dbReference>
<dbReference type="EMBL" id="AM286690">
    <property type="protein sequence ID" value="CAL18142.1"/>
    <property type="molecule type" value="Genomic_DNA"/>
</dbReference>
<feature type="transmembrane region" description="Helical" evidence="7">
    <location>
        <begin position="305"/>
        <end position="327"/>
    </location>
</feature>
<keyword evidence="8" id="KW-0732">Signal</keyword>
<comment type="subcellular location">
    <subcellularLocation>
        <location evidence="1">Cell membrane</location>
        <topology evidence="1">Multi-pass membrane protein</topology>
    </subcellularLocation>
</comment>
<comment type="similarity">
    <text evidence="2">Belongs to the MscS (TC 1.A.23) family.</text>
</comment>
<feature type="signal peptide" evidence="8">
    <location>
        <begin position="1"/>
        <end position="28"/>
    </location>
</feature>
<feature type="domain" description="Moderate conductance mechanosensitive channel YbiO-like transmembrane helix 1" evidence="12">
    <location>
        <begin position="388"/>
        <end position="466"/>
    </location>
</feature>
<accession>Q0VL06</accession>
<feature type="transmembrane region" description="Helical" evidence="7">
    <location>
        <begin position="475"/>
        <end position="500"/>
    </location>
</feature>
<feature type="chain" id="PRO_5004178810" description="Mechanosensitive ion channel protein MscS" evidence="8">
    <location>
        <begin position="29"/>
        <end position="764"/>
    </location>
</feature>
<evidence type="ECO:0000256" key="5">
    <source>
        <dbReference type="ARBA" id="ARBA00022989"/>
    </source>
</evidence>
<evidence type="ECO:0000259" key="12">
    <source>
        <dbReference type="Pfam" id="PF25392"/>
    </source>
</evidence>
<dbReference type="KEGG" id="abo:ABO_2694"/>
<feature type="transmembrane region" description="Helical" evidence="7">
    <location>
        <begin position="347"/>
        <end position="372"/>
    </location>
</feature>
<evidence type="ECO:0000313" key="14">
    <source>
        <dbReference type="Proteomes" id="UP000008871"/>
    </source>
</evidence>
<evidence type="ECO:0000256" key="8">
    <source>
        <dbReference type="SAM" id="SignalP"/>
    </source>
</evidence>